<keyword evidence="6" id="KW-1185">Reference proteome</keyword>
<dbReference type="InterPro" id="IPR001867">
    <property type="entry name" value="OmpR/PhoB-type_DNA-bd"/>
</dbReference>
<keyword evidence="3" id="KW-1133">Transmembrane helix</keyword>
<evidence type="ECO:0000256" key="3">
    <source>
        <dbReference type="SAM" id="Phobius"/>
    </source>
</evidence>
<dbReference type="OrthoDB" id="1971692at2"/>
<feature type="domain" description="OmpR/PhoB-type" evidence="4">
    <location>
        <begin position="5"/>
        <end position="109"/>
    </location>
</feature>
<dbReference type="EMBL" id="FUXU01000027">
    <property type="protein sequence ID" value="SKA55484.1"/>
    <property type="molecule type" value="Genomic_DNA"/>
</dbReference>
<keyword evidence="3" id="KW-0472">Membrane</keyword>
<keyword evidence="3" id="KW-0812">Transmembrane</keyword>
<dbReference type="PROSITE" id="PS51755">
    <property type="entry name" value="OMPR_PHOB"/>
    <property type="match status" value="1"/>
</dbReference>
<sequence>MLNKSNRYLLGERFVFSPSDSSLVDLHENDDLVRLGSNECRVLMVLIEEPHAIVTRNRIHDFVWRKQGFEVDDSSLTQSISTLRKALKESTKNPMFVKTVPKRGYQVVCSVEVYNDQPVDIPQPRAQIQEETLPEPVDKVSDDVVDTPEPIEEVSHATDDKIEDTFPEPIPVTLSASPIYPKTPLGSWVAFLLALILPIAFFVASTPKSEAFRELLKTQDVPVYIPVTNARIEQWKPMVERCVNRYISHYSDGVKLEEVIVTGGQDNQISLNYIHSAADANDNVTYVVLTSEEGSHSLCR</sequence>
<dbReference type="Pfam" id="PF00486">
    <property type="entry name" value="Trans_reg_C"/>
    <property type="match status" value="1"/>
</dbReference>
<dbReference type="CDD" id="cd00383">
    <property type="entry name" value="trans_reg_C"/>
    <property type="match status" value="1"/>
</dbReference>
<evidence type="ECO:0000313" key="5">
    <source>
        <dbReference type="EMBL" id="SKA55484.1"/>
    </source>
</evidence>
<name>A0A1T4US22_9GAMM</name>
<keyword evidence="1 2" id="KW-0238">DNA-binding</keyword>
<evidence type="ECO:0000256" key="1">
    <source>
        <dbReference type="ARBA" id="ARBA00023125"/>
    </source>
</evidence>
<organism evidence="5 6">
    <name type="scientific">Enterovibrio nigricans DSM 22720</name>
    <dbReference type="NCBI Taxonomy" id="1121868"/>
    <lineage>
        <taxon>Bacteria</taxon>
        <taxon>Pseudomonadati</taxon>
        <taxon>Pseudomonadota</taxon>
        <taxon>Gammaproteobacteria</taxon>
        <taxon>Vibrionales</taxon>
        <taxon>Vibrionaceae</taxon>
        <taxon>Enterovibrio</taxon>
    </lineage>
</organism>
<dbReference type="GO" id="GO:0003677">
    <property type="term" value="F:DNA binding"/>
    <property type="evidence" value="ECO:0007669"/>
    <property type="project" value="UniProtKB-UniRule"/>
</dbReference>
<dbReference type="SMART" id="SM00862">
    <property type="entry name" value="Trans_reg_C"/>
    <property type="match status" value="1"/>
</dbReference>
<accession>A0A1T4US22</accession>
<gene>
    <name evidence="5" type="ORF">SAMN02745132_02351</name>
</gene>
<evidence type="ECO:0000256" key="2">
    <source>
        <dbReference type="PROSITE-ProRule" id="PRU01091"/>
    </source>
</evidence>
<proteinExistence type="predicted"/>
<dbReference type="RefSeq" id="WP_078752697.1">
    <property type="nucleotide sequence ID" value="NZ_FUXU01000027.1"/>
</dbReference>
<protein>
    <submittedName>
        <fullName evidence="5">Cholera toxin transcriptional activator</fullName>
    </submittedName>
</protein>
<evidence type="ECO:0000259" key="4">
    <source>
        <dbReference type="PROSITE" id="PS51755"/>
    </source>
</evidence>
<feature type="transmembrane region" description="Helical" evidence="3">
    <location>
        <begin position="185"/>
        <end position="204"/>
    </location>
</feature>
<dbReference type="GO" id="GO:0000160">
    <property type="term" value="P:phosphorelay signal transduction system"/>
    <property type="evidence" value="ECO:0007669"/>
    <property type="project" value="InterPro"/>
</dbReference>
<dbReference type="SUPFAM" id="SSF46894">
    <property type="entry name" value="C-terminal effector domain of the bipartite response regulators"/>
    <property type="match status" value="1"/>
</dbReference>
<dbReference type="AlphaFoldDB" id="A0A1T4US22"/>
<dbReference type="GO" id="GO:0006355">
    <property type="term" value="P:regulation of DNA-templated transcription"/>
    <property type="evidence" value="ECO:0007669"/>
    <property type="project" value="InterPro"/>
</dbReference>
<dbReference type="InterPro" id="IPR036388">
    <property type="entry name" value="WH-like_DNA-bd_sf"/>
</dbReference>
<feature type="DNA-binding region" description="OmpR/PhoB-type" evidence="2">
    <location>
        <begin position="5"/>
        <end position="109"/>
    </location>
</feature>
<evidence type="ECO:0000313" key="6">
    <source>
        <dbReference type="Proteomes" id="UP000190162"/>
    </source>
</evidence>
<dbReference type="Gene3D" id="1.10.10.10">
    <property type="entry name" value="Winged helix-like DNA-binding domain superfamily/Winged helix DNA-binding domain"/>
    <property type="match status" value="1"/>
</dbReference>
<reference evidence="6" key="1">
    <citation type="submission" date="2017-02" db="EMBL/GenBank/DDBJ databases">
        <authorList>
            <person name="Varghese N."/>
            <person name="Submissions S."/>
        </authorList>
    </citation>
    <scope>NUCLEOTIDE SEQUENCE [LARGE SCALE GENOMIC DNA]</scope>
    <source>
        <strain evidence="6">DSM 22720</strain>
    </source>
</reference>
<dbReference type="InterPro" id="IPR016032">
    <property type="entry name" value="Sig_transdc_resp-reg_C-effctor"/>
</dbReference>
<dbReference type="Proteomes" id="UP000190162">
    <property type="component" value="Unassembled WGS sequence"/>
</dbReference>